<dbReference type="EMBL" id="JBEDNZ010000009">
    <property type="protein sequence ID" value="KAL0839195.1"/>
    <property type="molecule type" value="Genomic_DNA"/>
</dbReference>
<name>A0ABD0T760_LOXSC</name>
<gene>
    <name evidence="2" type="ORF">ABMA28_017163</name>
</gene>
<evidence type="ECO:0000313" key="3">
    <source>
        <dbReference type="Proteomes" id="UP001549921"/>
    </source>
</evidence>
<dbReference type="PANTHER" id="PTHR46348:SF1">
    <property type="entry name" value="DELETED IN LUNG AND ESOPHAGEAL CANCER PROTEIN 1"/>
    <property type="match status" value="1"/>
</dbReference>
<comment type="caution">
    <text evidence="2">The sequence shown here is derived from an EMBL/GenBank/DDBJ whole genome shotgun (WGS) entry which is preliminary data.</text>
</comment>
<evidence type="ECO:0000256" key="1">
    <source>
        <dbReference type="SAM" id="MobiDB-lite"/>
    </source>
</evidence>
<dbReference type="InterPro" id="IPR033304">
    <property type="entry name" value="DLEC1"/>
</dbReference>
<dbReference type="AlphaFoldDB" id="A0ABD0T760"/>
<accession>A0ABD0T760</accession>
<sequence>QSLRLVNVSKFEIRISLRPPSRRELDVVLCGPRGLAVSSGAAAELRVRFKPRDVRAMRDALLVRVSMGKDLTVPIYCYMQPPIVNVLVPHMSWSSLSSAQASVRGGGDVLELGARLLGDVHSARLLLHCEAQHAAFFVLTEDAWISFCLDTLTRDGAVIAGPFTIKPAWWRGGGAVRGSAWCRAPHAGLHAAALRVLASTAVTRPLHLLADALHFSPNHITLEAQDKDYDICSEDDPACEYYVHLGTAFPNRSLSATVQLVNHSPVIYSYYWSVRPWGVCSCWEEELAAEGSPDLEDDSERLSERLCVGALDARARQETKSCTAASNANLLRVEPTKGRVAPRFACPVHVCVPGVGTRLGTQRAVLMLILKDIPKESFPPDYDPMIVKTETVMAETIPGQEPWSREVCEVVCAQLEVWWEVVPVRFVLDPPILPLPHSRRVKEVELMVRATQMYGSEGVLTQWCLPARMPVPPAPAPRLSPAQSAPARLSVPLPSLPNEHPETDVFVLEAANGEWESQSTMIRQCATRHPRLIPARVWLGVVSPGAHMHTQLEVFNDTHQHICWWGTPFRWHGENEPSKLCGGREPCTECKERACTCALLRPTRGALAHLKGTQMVYDVNAPDNDGCVATLLQVRRTLGDVARVPSGAGCEARASLVAYRVLAPRLVVRALPCHGDKVPGECEGCSLDTGEQKCKGTAVLRPSAALALGRCTCYRLRITNITPLPTTVKWEGPMDKEENIKVIFIPNDFDVGSYGQVEIRLVIETRKVCGRKIFVYRARVARAYKPLYLLIDTAVAGLEILCEMPIGGEEQTSATVIMRRTQSNNSPNRLSPSLQQVDWDKVDVYLPLESKAMRRGCIAQCPCRSGGSGDTPQSSRARSWQDRPRSSLPGRLPRWCNGHRCCWPGAPCMNTKFLLILDKVNEVNFAVYAYSPSYPYYPQYICSEKCIFEVWMYRFSSIFFVFVVHTYVRHRYQLPFVIHLQITRLNGKLVNNAQYFTTYDSYLKKKIFFQYKTAFYTSCSFNYVPNTLLNLHLICLTQFKLSRIKIILKYSNFQLRIFHYLLNFASNTGNGSIYTSCSYYCSSCTMTSLPNFSSAFYAVEPASFHQMFGSTPEHSNKYLTIAFIMLLFSKKTLQQKNYKLATGSGGTRTPTARGFARVDYYLCAKFYPYPFSNFCVKEEQRSIHPLNFLFYYSS</sequence>
<dbReference type="PANTHER" id="PTHR46348">
    <property type="entry name" value="DELETED IN LUNG AND ESOPHAGEAL CANCER PROTEIN 1"/>
    <property type="match status" value="1"/>
</dbReference>
<feature type="non-terminal residue" evidence="2">
    <location>
        <position position="1"/>
    </location>
</feature>
<evidence type="ECO:0000313" key="2">
    <source>
        <dbReference type="EMBL" id="KAL0839195.1"/>
    </source>
</evidence>
<feature type="region of interest" description="Disordered" evidence="1">
    <location>
        <begin position="864"/>
        <end position="886"/>
    </location>
</feature>
<proteinExistence type="predicted"/>
<dbReference type="Proteomes" id="UP001549921">
    <property type="component" value="Unassembled WGS sequence"/>
</dbReference>
<protein>
    <submittedName>
        <fullName evidence="2">Uncharacterized protein</fullName>
    </submittedName>
</protein>
<organism evidence="2 3">
    <name type="scientific">Loxostege sticticalis</name>
    <name type="common">Beet webworm moth</name>
    <dbReference type="NCBI Taxonomy" id="481309"/>
    <lineage>
        <taxon>Eukaryota</taxon>
        <taxon>Metazoa</taxon>
        <taxon>Ecdysozoa</taxon>
        <taxon>Arthropoda</taxon>
        <taxon>Hexapoda</taxon>
        <taxon>Insecta</taxon>
        <taxon>Pterygota</taxon>
        <taxon>Neoptera</taxon>
        <taxon>Endopterygota</taxon>
        <taxon>Lepidoptera</taxon>
        <taxon>Glossata</taxon>
        <taxon>Ditrysia</taxon>
        <taxon>Pyraloidea</taxon>
        <taxon>Crambidae</taxon>
        <taxon>Pyraustinae</taxon>
        <taxon>Loxostege</taxon>
    </lineage>
</organism>
<reference evidence="2 3" key="1">
    <citation type="submission" date="2024-06" db="EMBL/GenBank/DDBJ databases">
        <title>A chromosome-level genome assembly of beet webworm, Loxostege sticticalis.</title>
        <authorList>
            <person name="Zhang Y."/>
        </authorList>
    </citation>
    <scope>NUCLEOTIDE SEQUENCE [LARGE SCALE GENOMIC DNA]</scope>
    <source>
        <strain evidence="2">AQ028</strain>
        <tissue evidence="2">Male pupae</tissue>
    </source>
</reference>